<feature type="compositionally biased region" description="Basic and acidic residues" evidence="2">
    <location>
        <begin position="153"/>
        <end position="162"/>
    </location>
</feature>
<feature type="domain" description="Saposin B-type" evidence="4">
    <location>
        <begin position="332"/>
        <end position="412"/>
    </location>
</feature>
<dbReference type="PANTHER" id="PTHR15541">
    <property type="entry name" value="GRANULYSIN RELATED"/>
    <property type="match status" value="1"/>
</dbReference>
<dbReference type="PANTHER" id="PTHR15541:SF2">
    <property type="entry name" value="GRANULYSIN"/>
    <property type="match status" value="1"/>
</dbReference>
<dbReference type="GO" id="GO:0006629">
    <property type="term" value="P:lipid metabolic process"/>
    <property type="evidence" value="ECO:0007669"/>
    <property type="project" value="InterPro"/>
</dbReference>
<dbReference type="SMART" id="SM00741">
    <property type="entry name" value="SapB"/>
    <property type="match status" value="2"/>
</dbReference>
<name>A0A7J5Y7C0_DISMA</name>
<dbReference type="InterPro" id="IPR038847">
    <property type="entry name" value="Granulysin-like"/>
</dbReference>
<evidence type="ECO:0000313" key="5">
    <source>
        <dbReference type="EMBL" id="KAF3844941.1"/>
    </source>
</evidence>
<dbReference type="PROSITE" id="PS50015">
    <property type="entry name" value="SAP_B"/>
    <property type="match status" value="2"/>
</dbReference>
<sequence>MDTSSILIVCILVTCSVWTIHGRSIEVNIDDQEPGEMEISVEAGKLPGVCWACKWALNKVKKAVGRNATVEKLKSKLTAVCNEIGLLKSLCRKFIKSRLSDLIEELTTTDDVRTICVNTKACKALASSRRCCWRKRAVRPQPCRDSLANRGQQDSRQDRDSDTPPSPVMPLAEMSSRRRRGMVIVVATSSGRRLSWRRLPEMRSSVRLACSLRARSSGLREGGARLRPHTDTEELPSCTSHSRVTRLFSSAGRRREAPVWVFKMSTDGQQQVLRAEQGAFLLQREARQEATLLVVTLSGLLTQPGHGARVRLTGESRYSSSGTRADLLLEETAGVCWACKWALNKVKKAVGRNATVEKLKSKLTAVCNEIGLLKSLCRKFIKSRLSDLIEELTTTDDVRTICVNTKACKALASSRRCCWRKRAVRPQPCRDSLANRGQQDSRQDRDSDTPSPAGSD</sequence>
<feature type="region of interest" description="Disordered" evidence="2">
    <location>
        <begin position="429"/>
        <end position="456"/>
    </location>
</feature>
<dbReference type="EMBL" id="JAAKFY010000015">
    <property type="protein sequence ID" value="KAF3844941.1"/>
    <property type="molecule type" value="Genomic_DNA"/>
</dbReference>
<evidence type="ECO:0000256" key="2">
    <source>
        <dbReference type="SAM" id="MobiDB-lite"/>
    </source>
</evidence>
<dbReference type="SUPFAM" id="SSF47862">
    <property type="entry name" value="Saposin"/>
    <property type="match status" value="2"/>
</dbReference>
<dbReference type="Pfam" id="PF05184">
    <property type="entry name" value="SapB_1"/>
    <property type="match status" value="2"/>
</dbReference>
<gene>
    <name evidence="5" type="ORF">F7725_008104</name>
</gene>
<dbReference type="OrthoDB" id="69496at2759"/>
<organism evidence="5 6">
    <name type="scientific">Dissostichus mawsoni</name>
    <name type="common">Antarctic cod</name>
    <dbReference type="NCBI Taxonomy" id="36200"/>
    <lineage>
        <taxon>Eukaryota</taxon>
        <taxon>Metazoa</taxon>
        <taxon>Chordata</taxon>
        <taxon>Craniata</taxon>
        <taxon>Vertebrata</taxon>
        <taxon>Euteleostomi</taxon>
        <taxon>Actinopterygii</taxon>
        <taxon>Neopterygii</taxon>
        <taxon>Teleostei</taxon>
        <taxon>Neoteleostei</taxon>
        <taxon>Acanthomorphata</taxon>
        <taxon>Eupercaria</taxon>
        <taxon>Perciformes</taxon>
        <taxon>Notothenioidei</taxon>
        <taxon>Nototheniidae</taxon>
        <taxon>Dissostichus</taxon>
    </lineage>
</organism>
<dbReference type="InterPro" id="IPR011001">
    <property type="entry name" value="Saposin-like"/>
</dbReference>
<feature type="chain" id="PRO_5029544149" description="Saposin B-type domain-containing protein" evidence="3">
    <location>
        <begin position="23"/>
        <end position="456"/>
    </location>
</feature>
<dbReference type="InterPro" id="IPR007856">
    <property type="entry name" value="SapB_1"/>
</dbReference>
<feature type="signal peptide" evidence="3">
    <location>
        <begin position="1"/>
        <end position="22"/>
    </location>
</feature>
<keyword evidence="6" id="KW-1185">Reference proteome</keyword>
<evidence type="ECO:0000313" key="6">
    <source>
        <dbReference type="Proteomes" id="UP000518266"/>
    </source>
</evidence>
<protein>
    <recommendedName>
        <fullName evidence="4">Saposin B-type domain-containing protein</fullName>
    </recommendedName>
</protein>
<feature type="compositionally biased region" description="Basic and acidic residues" evidence="2">
    <location>
        <begin position="439"/>
        <end position="448"/>
    </location>
</feature>
<evidence type="ECO:0000259" key="4">
    <source>
        <dbReference type="PROSITE" id="PS50015"/>
    </source>
</evidence>
<dbReference type="InterPro" id="IPR008139">
    <property type="entry name" value="SaposinB_dom"/>
</dbReference>
<keyword evidence="1" id="KW-1015">Disulfide bond</keyword>
<dbReference type="Gene3D" id="1.10.225.10">
    <property type="entry name" value="Saposin-like"/>
    <property type="match status" value="2"/>
</dbReference>
<comment type="caution">
    <text evidence="5">The sequence shown here is derived from an EMBL/GenBank/DDBJ whole genome shotgun (WGS) entry which is preliminary data.</text>
</comment>
<accession>A0A7J5Y7C0</accession>
<feature type="domain" description="Saposin B-type" evidence="4">
    <location>
        <begin position="46"/>
        <end position="126"/>
    </location>
</feature>
<dbReference type="Proteomes" id="UP000518266">
    <property type="component" value="Unassembled WGS sequence"/>
</dbReference>
<dbReference type="AlphaFoldDB" id="A0A7J5Y7C0"/>
<evidence type="ECO:0000256" key="3">
    <source>
        <dbReference type="SAM" id="SignalP"/>
    </source>
</evidence>
<proteinExistence type="predicted"/>
<dbReference type="GO" id="GO:0042742">
    <property type="term" value="P:defense response to bacterium"/>
    <property type="evidence" value="ECO:0007669"/>
    <property type="project" value="InterPro"/>
</dbReference>
<keyword evidence="3" id="KW-0732">Signal</keyword>
<reference evidence="5 6" key="1">
    <citation type="submission" date="2020-03" db="EMBL/GenBank/DDBJ databases">
        <title>Dissostichus mawsoni Genome sequencing and assembly.</title>
        <authorList>
            <person name="Park H."/>
        </authorList>
    </citation>
    <scope>NUCLEOTIDE SEQUENCE [LARGE SCALE GENOMIC DNA]</scope>
    <source>
        <strain evidence="5">DM0001</strain>
        <tissue evidence="5">Muscle</tissue>
    </source>
</reference>
<evidence type="ECO:0000256" key="1">
    <source>
        <dbReference type="ARBA" id="ARBA00023157"/>
    </source>
</evidence>
<feature type="region of interest" description="Disordered" evidence="2">
    <location>
        <begin position="143"/>
        <end position="175"/>
    </location>
</feature>